<name>A0ABV7DY80_9RHOB</name>
<keyword evidence="2" id="KW-1185">Reference proteome</keyword>
<proteinExistence type="predicted"/>
<evidence type="ECO:0000313" key="1">
    <source>
        <dbReference type="EMBL" id="MFC3088052.1"/>
    </source>
</evidence>
<comment type="caution">
    <text evidence="1">The sequence shown here is derived from an EMBL/GenBank/DDBJ whole genome shotgun (WGS) entry which is preliminary data.</text>
</comment>
<sequence length="456" mass="51073">MWDSLDLFRNPKTKADVALIRSSGLFDPHHYRVKRGLPKASEDDLIRDYLANWQTAGVESAPHFDGETYWQRHLGGNTDLPPLVHFLRIGCEQGLNPWTEAAVLTWQKPFLDDPDLALSVVAQAKGAWSQLWTGARVAVHVHPQSHIVFHEFQSMLVAAFRHLSMAAEPAQAGFEAPADLRIIIAPHDFFYLEPRIDATSVDLKTCILFNTEQIPSVWFGRSYRFLRAAAGVLDINLQTAACLSELGLTVRFLPLGRIEGFPLFQPTLPISAEYAEWSGTEAGGTIDACRPLAERPIDMLWIGSNARRRQAFWEGAKPVFDQHASFVRLVNVKGALKTEHPDAISGLAFAALARQSKILLNVHHFDAPYFEWQRLMHFGFLQGACVVSETLSQIPALQPGTHYLQADIAQLPAYVDWLLRDSEGQDTLERVRVQGQTAATRHYDLPRTLAALFLGR</sequence>
<organism evidence="1 2">
    <name type="scientific">Tabrizicola soli</name>
    <dbReference type="NCBI Taxonomy" id="2185115"/>
    <lineage>
        <taxon>Bacteria</taxon>
        <taxon>Pseudomonadati</taxon>
        <taxon>Pseudomonadota</taxon>
        <taxon>Alphaproteobacteria</taxon>
        <taxon>Rhodobacterales</taxon>
        <taxon>Paracoccaceae</taxon>
        <taxon>Tabrizicola</taxon>
    </lineage>
</organism>
<dbReference type="Proteomes" id="UP001595445">
    <property type="component" value="Unassembled WGS sequence"/>
</dbReference>
<dbReference type="EMBL" id="JBHRSM010000047">
    <property type="protein sequence ID" value="MFC3088052.1"/>
    <property type="molecule type" value="Genomic_DNA"/>
</dbReference>
<protein>
    <recommendedName>
        <fullName evidence="3">Glycosyltransferase family 1 protein</fullName>
    </recommendedName>
</protein>
<gene>
    <name evidence="1" type="ORF">ACFOD6_18585</name>
</gene>
<evidence type="ECO:0008006" key="3">
    <source>
        <dbReference type="Google" id="ProtNLM"/>
    </source>
</evidence>
<accession>A0ABV7DY80</accession>
<dbReference type="RefSeq" id="WP_197647566.1">
    <property type="nucleotide sequence ID" value="NZ_JAEACP010000032.1"/>
</dbReference>
<evidence type="ECO:0000313" key="2">
    <source>
        <dbReference type="Proteomes" id="UP001595445"/>
    </source>
</evidence>
<reference evidence="2" key="1">
    <citation type="journal article" date="2019" name="Int. J. Syst. Evol. Microbiol.">
        <title>The Global Catalogue of Microorganisms (GCM) 10K type strain sequencing project: providing services to taxonomists for standard genome sequencing and annotation.</title>
        <authorList>
            <consortium name="The Broad Institute Genomics Platform"/>
            <consortium name="The Broad Institute Genome Sequencing Center for Infectious Disease"/>
            <person name="Wu L."/>
            <person name="Ma J."/>
        </authorList>
    </citation>
    <scope>NUCLEOTIDE SEQUENCE [LARGE SCALE GENOMIC DNA]</scope>
    <source>
        <strain evidence="2">KCTC 62102</strain>
    </source>
</reference>